<dbReference type="InterPro" id="IPR000719">
    <property type="entry name" value="Prot_kinase_dom"/>
</dbReference>
<evidence type="ECO:0000313" key="2">
    <source>
        <dbReference type="EMBL" id="JAP92717.1"/>
    </source>
</evidence>
<dbReference type="PROSITE" id="PS50011">
    <property type="entry name" value="PROTEIN_KINASE_DOM"/>
    <property type="match status" value="1"/>
</dbReference>
<sequence>QHQTVYINDYQIVREINVGQQCRSFKVSLDNANYLLQIGSDISKRVKIHSMLSDLSGIPKVVAFRIDVAVENNYLLDLPQTTSFVIFEYIELTELNHQQFTNSLYFNYLSQPQLNKALKFFQNVLKLVRVIHSRGIFHFDLKPENILASDQRFYLIDFGSAEIATDGALSQLLPKEKQLVVKNTTDLFSSQRFDGYNMEVACAKYDIYSLGCILYSVLMHDYLPRPMSPDTEQFEACFSKYGKQVADLICGLTSRNMVYRYSLDQALCHPIFAKDVQKPSSGLRRVQFAPKQQSLKAFHVLVNCQLRKNLGIKKSQSLFRLETQNKLRDDQRKFIAEEALYPIRKNDFINLDYYNRDTLEMKNFATIEHYFDTAVPQMFQQHFKSDFSKSMLPQIGQKQEVYQLPVTKTNSKLFPLQLSTDNFEVWNSQQTHVEIEYE</sequence>
<proteinExistence type="predicted"/>
<keyword evidence="2" id="KW-0418">Kinase</keyword>
<dbReference type="Gene3D" id="1.10.510.10">
    <property type="entry name" value="Transferase(Phosphotransferase) domain 1"/>
    <property type="match status" value="1"/>
</dbReference>
<dbReference type="GO" id="GO:0044773">
    <property type="term" value="P:mitotic DNA damage checkpoint signaling"/>
    <property type="evidence" value="ECO:0007669"/>
    <property type="project" value="TreeGrafter"/>
</dbReference>
<dbReference type="AlphaFoldDB" id="A0A146K7X2"/>
<dbReference type="InterPro" id="IPR011009">
    <property type="entry name" value="Kinase-like_dom_sf"/>
</dbReference>
<dbReference type="GO" id="GO:0004674">
    <property type="term" value="F:protein serine/threonine kinase activity"/>
    <property type="evidence" value="ECO:0007669"/>
    <property type="project" value="TreeGrafter"/>
</dbReference>
<reference evidence="2" key="1">
    <citation type="submission" date="2015-07" db="EMBL/GenBank/DDBJ databases">
        <title>Adaptation to a free-living lifestyle via gene acquisitions in the diplomonad Trepomonas sp. PC1.</title>
        <authorList>
            <person name="Xu F."/>
            <person name="Jerlstrom-Hultqvist J."/>
            <person name="Kolisko M."/>
            <person name="Simpson A.G.B."/>
            <person name="Roger A.J."/>
            <person name="Svard S.G."/>
            <person name="Andersson J.O."/>
        </authorList>
    </citation>
    <scope>NUCLEOTIDE SEQUENCE</scope>
    <source>
        <strain evidence="2">PC1</strain>
    </source>
</reference>
<dbReference type="EMBL" id="GDID01003889">
    <property type="protein sequence ID" value="JAP92717.1"/>
    <property type="molecule type" value="Transcribed_RNA"/>
</dbReference>
<keyword evidence="2" id="KW-0808">Transferase</keyword>
<name>A0A146K7X2_9EUKA</name>
<feature type="non-terminal residue" evidence="2">
    <location>
        <position position="1"/>
    </location>
</feature>
<dbReference type="GO" id="GO:0005634">
    <property type="term" value="C:nucleus"/>
    <property type="evidence" value="ECO:0007669"/>
    <property type="project" value="TreeGrafter"/>
</dbReference>
<organism evidence="2">
    <name type="scientific">Trepomonas sp. PC1</name>
    <dbReference type="NCBI Taxonomy" id="1076344"/>
    <lineage>
        <taxon>Eukaryota</taxon>
        <taxon>Metamonada</taxon>
        <taxon>Diplomonadida</taxon>
        <taxon>Hexamitidae</taxon>
        <taxon>Hexamitinae</taxon>
        <taxon>Trepomonas</taxon>
    </lineage>
</organism>
<feature type="domain" description="Protein kinase" evidence="1">
    <location>
        <begin position="1"/>
        <end position="272"/>
    </location>
</feature>
<dbReference type="Pfam" id="PF00069">
    <property type="entry name" value="Pkinase"/>
    <property type="match status" value="1"/>
</dbReference>
<dbReference type="SMART" id="SM00220">
    <property type="entry name" value="S_TKc"/>
    <property type="match status" value="1"/>
</dbReference>
<protein>
    <submittedName>
        <fullName evidence="2">Kinase, CAMK CAMKL</fullName>
    </submittedName>
</protein>
<dbReference type="SUPFAM" id="SSF56112">
    <property type="entry name" value="Protein kinase-like (PK-like)"/>
    <property type="match status" value="1"/>
</dbReference>
<gene>
    <name evidence="2" type="ORF">TPC1_15243</name>
</gene>
<dbReference type="PANTHER" id="PTHR44167">
    <property type="entry name" value="OVARIAN-SPECIFIC SERINE/THREONINE-PROTEIN KINASE LOK-RELATED"/>
    <property type="match status" value="1"/>
</dbReference>
<evidence type="ECO:0000259" key="1">
    <source>
        <dbReference type="PROSITE" id="PS50011"/>
    </source>
</evidence>
<dbReference type="GO" id="GO:0005524">
    <property type="term" value="F:ATP binding"/>
    <property type="evidence" value="ECO:0007669"/>
    <property type="project" value="InterPro"/>
</dbReference>
<accession>A0A146K7X2</accession>
<dbReference type="PANTHER" id="PTHR44167:SF30">
    <property type="entry name" value="PHOSPHORYLASE KINASE"/>
    <property type="match status" value="1"/>
</dbReference>